<dbReference type="Proteomes" id="UP000001476">
    <property type="component" value="Chromosome"/>
</dbReference>
<reference evidence="2 3" key="1">
    <citation type="journal article" date="2009" name="Proc. Natl. Acad. Sci. U.S.A.">
        <title>Characterizing a model human gut microbiota composed of members of its two dominant bacterial phyla.</title>
        <authorList>
            <person name="Mahowald M.A."/>
            <person name="Rey F.E."/>
            <person name="Seedorf H."/>
            <person name="Turnbaugh P.J."/>
            <person name="Fulton R.S."/>
            <person name="Wollam A."/>
            <person name="Shah N."/>
            <person name="Wang C."/>
            <person name="Magrini V."/>
            <person name="Wilson R.K."/>
            <person name="Cantarel B.L."/>
            <person name="Coutinho P.M."/>
            <person name="Henrissat B."/>
            <person name="Crock L.W."/>
            <person name="Russell A."/>
            <person name="Verberkmoes N.C."/>
            <person name="Hettich R.L."/>
            <person name="Gordon J.I."/>
        </authorList>
    </citation>
    <scope>NUCLEOTIDE SEQUENCE [LARGE SCALE GENOMIC DNA]</scope>
    <source>
        <strain evidence="3">ATCC 27750 / DSM 3376 / VPI C15-48 / C15-B4</strain>
    </source>
</reference>
<feature type="domain" description="DUF2726" evidence="1">
    <location>
        <begin position="47"/>
        <end position="143"/>
    </location>
</feature>
<dbReference type="AlphaFoldDB" id="C4Z3R7"/>
<dbReference type="Gene3D" id="3.40.960.10">
    <property type="entry name" value="VSR Endonuclease"/>
    <property type="match status" value="1"/>
</dbReference>
<gene>
    <name evidence="2" type="ordered locus">EUBELI_01752</name>
</gene>
<proteinExistence type="predicted"/>
<dbReference type="Pfam" id="PF10881">
    <property type="entry name" value="DUF2726"/>
    <property type="match status" value="1"/>
</dbReference>
<organism evidence="2 3">
    <name type="scientific">Lachnospira eligens (strain ATCC 27750 / DSM 3376 / VPI C15-48 / C15-B4)</name>
    <name type="common">Eubacterium eligens</name>
    <dbReference type="NCBI Taxonomy" id="515620"/>
    <lineage>
        <taxon>Bacteria</taxon>
        <taxon>Bacillati</taxon>
        <taxon>Bacillota</taxon>
        <taxon>Clostridia</taxon>
        <taxon>Lachnospirales</taxon>
        <taxon>Lachnospiraceae</taxon>
        <taxon>Lachnospira</taxon>
    </lineage>
</organism>
<protein>
    <recommendedName>
        <fullName evidence="1">DUF2726 domain-containing protein</fullName>
    </recommendedName>
</protein>
<dbReference type="STRING" id="515620.EUBELI_01752"/>
<dbReference type="EMBL" id="CP001104">
    <property type="protein sequence ID" value="ACR72742.1"/>
    <property type="molecule type" value="Genomic_DNA"/>
</dbReference>
<dbReference type="InterPro" id="IPR024402">
    <property type="entry name" value="DUF2726"/>
</dbReference>
<evidence type="ECO:0000313" key="3">
    <source>
        <dbReference type="Proteomes" id="UP000001476"/>
    </source>
</evidence>
<name>C4Z3R7_LACE2</name>
<sequence length="152" mass="17459">MIHMEIGATKAVQDRLKTTKIEESKGASLVFCWDTHLTKIKGRNVLSLDVVCHFPLNMLIKNPQLLNDRECQYAMNPATHLDFLIYNRISKKPVLAIEVDGYEFHKKDTVQASRDLLKDRIMDLYEIPLLRFKTNGCGEREKIVGMLDKLVG</sequence>
<evidence type="ECO:0000259" key="1">
    <source>
        <dbReference type="Pfam" id="PF10881"/>
    </source>
</evidence>
<dbReference type="HOGENOM" id="CLU_1719598_0_0_9"/>
<dbReference type="KEGG" id="eel:EUBELI_01752"/>
<evidence type="ECO:0000313" key="2">
    <source>
        <dbReference type="EMBL" id="ACR72742.1"/>
    </source>
</evidence>
<accession>C4Z3R7</accession>
<dbReference type="eggNOG" id="COG1112">
    <property type="taxonomic scope" value="Bacteria"/>
</dbReference>
<keyword evidence="3" id="KW-1185">Reference proteome</keyword>